<feature type="transmembrane region" description="Helical" evidence="1">
    <location>
        <begin position="198"/>
        <end position="219"/>
    </location>
</feature>
<keyword evidence="1" id="KW-1133">Transmembrane helix</keyword>
<feature type="transmembrane region" description="Helical" evidence="1">
    <location>
        <begin position="740"/>
        <end position="759"/>
    </location>
</feature>
<feature type="transmembrane region" description="Helical" evidence="1">
    <location>
        <begin position="889"/>
        <end position="906"/>
    </location>
</feature>
<dbReference type="Proteomes" id="UP000176299">
    <property type="component" value="Unassembled WGS sequence"/>
</dbReference>
<feature type="transmembrane region" description="Helical" evidence="1">
    <location>
        <begin position="713"/>
        <end position="733"/>
    </location>
</feature>
<organism evidence="2 3">
    <name type="scientific">Candidatus Woykebacteria bacterium GWA1_44_8</name>
    <dbReference type="NCBI Taxonomy" id="1802591"/>
    <lineage>
        <taxon>Bacteria</taxon>
        <taxon>Candidatus Woykeibacteriota</taxon>
    </lineage>
</organism>
<dbReference type="STRING" id="1802591.A2113_02075"/>
<comment type="caution">
    <text evidence="2">The sequence shown here is derived from an EMBL/GenBank/DDBJ whole genome shotgun (WGS) entry which is preliminary data.</text>
</comment>
<feature type="transmembrane region" description="Helical" evidence="1">
    <location>
        <begin position="1039"/>
        <end position="1058"/>
    </location>
</feature>
<feature type="transmembrane region" description="Helical" evidence="1">
    <location>
        <begin position="765"/>
        <end position="782"/>
    </location>
</feature>
<feature type="transmembrane region" description="Helical" evidence="1">
    <location>
        <begin position="474"/>
        <end position="493"/>
    </location>
</feature>
<evidence type="ECO:0008006" key="4">
    <source>
        <dbReference type="Google" id="ProtNLM"/>
    </source>
</evidence>
<feature type="transmembrane region" description="Helical" evidence="1">
    <location>
        <begin position="584"/>
        <end position="602"/>
    </location>
</feature>
<sequence length="1066" mass="118740">MELLLLLSVPVFYITGLIAFIRWLMRLSKDKKVTRHQFVEEAVQELSKIVAATPDKKLTQQLEEYRKELDSLKAAEAISLPPPVTQPIGTTPVTTPIAATEEAKIISDQVVTTPTPQKTTSWQEDWEKVWGNWYSDNSINLLLYLGAFLIVASASIYVGFSWETLGGVMKATFFSLLTLAFFGFGTWFYSVPKIKNAGATFIAIGALLIPFNGLAWYNFVYGPAGYQIGSIWLITSLVAVFSYTALAYFIRHPFYTYIAGFGGLSMILSIVNVAEMDREFYILGGIFSAFVLLLSTKLFTKTNSEESKTYITPLSVSAHIIMPISLVWGFLLAAADNRLFTLEAATSAFLASLYYFIAYSFARQVSYLYISLFLFPLSLLLTGKFMEVETVPILIALQIVAVIYLLISPLLKEAWRQESEALSIVANTLMPISLFFVFILSLPVNIFATEVVLATFTATIFYFLAYYFSKETGFLTSAEMILAVFIFIFGKWLELPNLYIFNILAALALVYLATTYFIPSSQKKETEATGLVAHILLPFSALAVIFTSLQITGSLYKPDVVLTGFLATTFYILAYFIRKEITWAVVAQVIFPFVSFITARWLGLSTLDSFYCLEVVVVAYLILSYVARELKKEQESQTLIVIALSFAAGLFILTFPNEFSAFHQTIFAVLPAIYGLAAVYISDNDNYLYYNFAAITISVYLYFYELLGLQDKIYILGLAYLALTIIFYTIALITQGRKTAFTAFIHATIFNAALGSIFTAAEPKYFLVGNLIAAGLFLDAALRFKKHELIYFSNGMAYVALWSGLRIFDTRVANYPLFFAGLSYFIYAVSTTLPKILGDLYRLTGLVGIGANTIVFGLFGQGGTVEATYHSSSYTNQPPMISHELERNALISSYAATFLYIFDAALTKMASFGYFASAVGMFTYLWQMKYLGVTETQAYTLPLGVYFMVLAYLQRIGGRPAARNLLDWVGLFFLFVPTLFQSFGDAGAKYALLLGVEGVVVFGLGTSLSYKTYIYTGIAAIVVAIISQTYEFVFSLPRWVITATAGLAFLSTAIYLLLHRKEGPQK</sequence>
<feature type="transmembrane region" description="Helical" evidence="1">
    <location>
        <begin position="6"/>
        <end position="25"/>
    </location>
</feature>
<gene>
    <name evidence="2" type="ORF">A2113_02075</name>
</gene>
<feature type="transmembrane region" description="Helical" evidence="1">
    <location>
        <begin position="422"/>
        <end position="440"/>
    </location>
</feature>
<feature type="transmembrane region" description="Helical" evidence="1">
    <location>
        <begin position="391"/>
        <end position="410"/>
    </location>
</feature>
<feature type="transmembrane region" description="Helical" evidence="1">
    <location>
        <begin position="257"/>
        <end position="274"/>
    </location>
</feature>
<evidence type="ECO:0000313" key="3">
    <source>
        <dbReference type="Proteomes" id="UP000176299"/>
    </source>
</evidence>
<dbReference type="AlphaFoldDB" id="A0A1G1VZR8"/>
<feature type="transmembrane region" description="Helical" evidence="1">
    <location>
        <begin position="231"/>
        <end position="250"/>
    </location>
</feature>
<keyword evidence="1" id="KW-0812">Transmembrane</keyword>
<feature type="transmembrane region" description="Helical" evidence="1">
    <location>
        <begin position="661"/>
        <end position="681"/>
    </location>
</feature>
<feature type="transmembrane region" description="Helical" evidence="1">
    <location>
        <begin position="913"/>
        <end position="930"/>
    </location>
</feature>
<accession>A0A1G1VZR8</accession>
<dbReference type="NCBIfam" id="NF047321">
    <property type="entry name" value="SCO7613_CTERM"/>
    <property type="match status" value="1"/>
</dbReference>
<evidence type="ECO:0000313" key="2">
    <source>
        <dbReference type="EMBL" id="OGY20901.1"/>
    </source>
</evidence>
<evidence type="ECO:0000256" key="1">
    <source>
        <dbReference type="SAM" id="Phobius"/>
    </source>
</evidence>
<feature type="transmembrane region" description="Helical" evidence="1">
    <location>
        <begin position="141"/>
        <end position="160"/>
    </location>
</feature>
<proteinExistence type="predicted"/>
<feature type="transmembrane region" description="Helical" evidence="1">
    <location>
        <begin position="608"/>
        <end position="626"/>
    </location>
</feature>
<feature type="transmembrane region" description="Helical" evidence="1">
    <location>
        <begin position="560"/>
        <end position="577"/>
    </location>
</feature>
<feature type="transmembrane region" description="Helical" evidence="1">
    <location>
        <begin position="638"/>
        <end position="655"/>
    </location>
</feature>
<name>A0A1G1VZR8_9BACT</name>
<feature type="transmembrane region" description="Helical" evidence="1">
    <location>
        <begin position="990"/>
        <end position="1006"/>
    </location>
</feature>
<feature type="transmembrane region" description="Helical" evidence="1">
    <location>
        <begin position="339"/>
        <end position="358"/>
    </location>
</feature>
<feature type="transmembrane region" description="Helical" evidence="1">
    <location>
        <begin position="172"/>
        <end position="191"/>
    </location>
</feature>
<keyword evidence="1" id="KW-0472">Membrane</keyword>
<reference evidence="2 3" key="1">
    <citation type="journal article" date="2016" name="Nat. Commun.">
        <title>Thousands of microbial genomes shed light on interconnected biogeochemical processes in an aquifer system.</title>
        <authorList>
            <person name="Anantharaman K."/>
            <person name="Brown C.T."/>
            <person name="Hug L.A."/>
            <person name="Sharon I."/>
            <person name="Castelle C.J."/>
            <person name="Probst A.J."/>
            <person name="Thomas B.C."/>
            <person name="Singh A."/>
            <person name="Wilkins M.J."/>
            <person name="Karaoz U."/>
            <person name="Brodie E.L."/>
            <person name="Williams K.H."/>
            <person name="Hubbard S.S."/>
            <person name="Banfield J.F."/>
        </authorList>
    </citation>
    <scope>NUCLEOTIDE SEQUENCE [LARGE SCALE GENOMIC DNA]</scope>
</reference>
<protein>
    <recommendedName>
        <fullName evidence="4">DUF2339 domain-containing protein</fullName>
    </recommendedName>
</protein>
<feature type="transmembrane region" description="Helical" evidence="1">
    <location>
        <begin position="1013"/>
        <end position="1033"/>
    </location>
</feature>
<feature type="transmembrane region" description="Helical" evidence="1">
    <location>
        <begin position="530"/>
        <end position="548"/>
    </location>
</feature>
<dbReference type="EMBL" id="MHCN01000020">
    <property type="protein sequence ID" value="OGY20901.1"/>
    <property type="molecule type" value="Genomic_DNA"/>
</dbReference>
<feature type="transmembrane region" description="Helical" evidence="1">
    <location>
        <begin position="814"/>
        <end position="833"/>
    </location>
</feature>
<feature type="transmembrane region" description="Helical" evidence="1">
    <location>
        <begin position="688"/>
        <end position="707"/>
    </location>
</feature>
<feature type="transmembrane region" description="Helical" evidence="1">
    <location>
        <begin position="965"/>
        <end position="984"/>
    </location>
</feature>
<dbReference type="InterPro" id="IPR058062">
    <property type="entry name" value="SCO7613_C"/>
</dbReference>
<feature type="transmembrane region" description="Helical" evidence="1">
    <location>
        <begin position="936"/>
        <end position="953"/>
    </location>
</feature>
<feature type="transmembrane region" description="Helical" evidence="1">
    <location>
        <begin position="840"/>
        <end position="859"/>
    </location>
</feature>
<feature type="transmembrane region" description="Helical" evidence="1">
    <location>
        <begin position="789"/>
        <end position="808"/>
    </location>
</feature>
<feature type="transmembrane region" description="Helical" evidence="1">
    <location>
        <begin position="499"/>
        <end position="518"/>
    </location>
</feature>
<feature type="transmembrane region" description="Helical" evidence="1">
    <location>
        <begin position="365"/>
        <end position="385"/>
    </location>
</feature>
<feature type="transmembrane region" description="Helical" evidence="1">
    <location>
        <begin position="311"/>
        <end position="333"/>
    </location>
</feature>
<feature type="transmembrane region" description="Helical" evidence="1">
    <location>
        <begin position="446"/>
        <end position="467"/>
    </location>
</feature>
<feature type="transmembrane region" description="Helical" evidence="1">
    <location>
        <begin position="280"/>
        <end position="299"/>
    </location>
</feature>